<evidence type="ECO:0000256" key="1">
    <source>
        <dbReference type="SAM" id="MobiDB-lite"/>
    </source>
</evidence>
<dbReference type="EMBL" id="KV453844">
    <property type="protein sequence ID" value="ODV88441.1"/>
    <property type="molecule type" value="Genomic_DNA"/>
</dbReference>
<sequence>MRLSPHTVASRYCIRGVRCKSTAAPASPFEPSGPLPTKFNQRHSSKSEPILPPGKLTYFPSPTIANPLYTPELFIPGSEARKKNQALKKLCLQNDVRFEDPTLPPLLSSSKYTKYNVTADQVEQIRKLRAENPEINTVQTLSRQFNCSPVFISMVAPAPDSWKSTLEQKLAETKSLWTKERMLADIHRQAQKQNWLQDS</sequence>
<protein>
    <submittedName>
        <fullName evidence="2">Uncharacterized protein</fullName>
    </submittedName>
</protein>
<dbReference type="Pfam" id="PF12824">
    <property type="entry name" value="MRP-L20"/>
    <property type="match status" value="1"/>
</dbReference>
<keyword evidence="3" id="KW-1185">Reference proteome</keyword>
<name>A0A1E4T9N1_9ASCO</name>
<feature type="region of interest" description="Disordered" evidence="1">
    <location>
        <begin position="23"/>
        <end position="52"/>
    </location>
</feature>
<dbReference type="PANTHER" id="PTHR28266">
    <property type="entry name" value="54S RIBOSOMAL PROTEIN L20, MITOCHONDRIAL"/>
    <property type="match status" value="1"/>
</dbReference>
<dbReference type="OrthoDB" id="6021263at2759"/>
<dbReference type="Proteomes" id="UP000095023">
    <property type="component" value="Unassembled WGS sequence"/>
</dbReference>
<gene>
    <name evidence="2" type="ORF">CANCADRAFT_33034</name>
</gene>
<reference evidence="3" key="1">
    <citation type="submission" date="2016-02" db="EMBL/GenBank/DDBJ databases">
        <title>Comparative genomics of biotechnologically important yeasts.</title>
        <authorList>
            <consortium name="DOE Joint Genome Institute"/>
            <person name="Riley R."/>
            <person name="Haridas S."/>
            <person name="Wolfe K.H."/>
            <person name="Lopes M.R."/>
            <person name="Hittinger C.T."/>
            <person name="Goker M."/>
            <person name="Salamov A."/>
            <person name="Wisecaver J."/>
            <person name="Long T.M."/>
            <person name="Aerts A.L."/>
            <person name="Barry K."/>
            <person name="Choi C."/>
            <person name="Clum A."/>
            <person name="Coughlan A.Y."/>
            <person name="Deshpande S."/>
            <person name="Douglass A.P."/>
            <person name="Hanson S.J."/>
            <person name="Klenk H.-P."/>
            <person name="Labutti K."/>
            <person name="Lapidus A."/>
            <person name="Lindquist E."/>
            <person name="Lipzen A."/>
            <person name="Meier-Kolthoff J.P."/>
            <person name="Ohm R.A."/>
            <person name="Otillar R.P."/>
            <person name="Pangilinan J."/>
            <person name="Peng Y."/>
            <person name="Rokas A."/>
            <person name="Rosa C.A."/>
            <person name="Scheuner C."/>
            <person name="Sibirny A.A."/>
            <person name="Slot J.C."/>
            <person name="Stielow J.B."/>
            <person name="Sun H."/>
            <person name="Kurtzman C.P."/>
            <person name="Blackwell M."/>
            <person name="Jeffries T.W."/>
            <person name="Grigoriev I.V."/>
        </authorList>
    </citation>
    <scope>NUCLEOTIDE SEQUENCE [LARGE SCALE GENOMIC DNA]</scope>
    <source>
        <strain evidence="3">NRRL Y-17796</strain>
    </source>
</reference>
<dbReference type="InterPro" id="IPR024388">
    <property type="entry name" value="Ribosomal_mL58"/>
</dbReference>
<dbReference type="PANTHER" id="PTHR28266:SF1">
    <property type="entry name" value="LARGE RIBOSOMAL SUBUNIT PROTEIN ML58"/>
    <property type="match status" value="1"/>
</dbReference>
<proteinExistence type="predicted"/>
<evidence type="ECO:0000313" key="2">
    <source>
        <dbReference type="EMBL" id="ODV88441.1"/>
    </source>
</evidence>
<dbReference type="GO" id="GO:0005762">
    <property type="term" value="C:mitochondrial large ribosomal subunit"/>
    <property type="evidence" value="ECO:0007669"/>
    <property type="project" value="TreeGrafter"/>
</dbReference>
<accession>A0A1E4T9N1</accession>
<dbReference type="GO" id="GO:0003735">
    <property type="term" value="F:structural constituent of ribosome"/>
    <property type="evidence" value="ECO:0007669"/>
    <property type="project" value="TreeGrafter"/>
</dbReference>
<organism evidence="2 3">
    <name type="scientific">Tortispora caseinolytica NRRL Y-17796</name>
    <dbReference type="NCBI Taxonomy" id="767744"/>
    <lineage>
        <taxon>Eukaryota</taxon>
        <taxon>Fungi</taxon>
        <taxon>Dikarya</taxon>
        <taxon>Ascomycota</taxon>
        <taxon>Saccharomycotina</taxon>
        <taxon>Trigonopsidomycetes</taxon>
        <taxon>Trigonopsidales</taxon>
        <taxon>Trigonopsidaceae</taxon>
        <taxon>Tortispora</taxon>
    </lineage>
</organism>
<evidence type="ECO:0000313" key="3">
    <source>
        <dbReference type="Proteomes" id="UP000095023"/>
    </source>
</evidence>
<dbReference type="AlphaFoldDB" id="A0A1E4T9N1"/>